<dbReference type="InterPro" id="IPR002347">
    <property type="entry name" value="SDR_fam"/>
</dbReference>
<organism evidence="3 4">
    <name type="scientific">Corynebacterium glucuronolyticum</name>
    <dbReference type="NCBI Taxonomy" id="39791"/>
    <lineage>
        <taxon>Bacteria</taxon>
        <taxon>Bacillati</taxon>
        <taxon>Actinomycetota</taxon>
        <taxon>Actinomycetes</taxon>
        <taxon>Mycobacteriales</taxon>
        <taxon>Corynebacteriaceae</taxon>
        <taxon>Corynebacterium</taxon>
    </lineage>
</organism>
<reference evidence="3 4" key="1">
    <citation type="submission" date="2020-12" db="EMBL/GenBank/DDBJ databases">
        <title>FDA dAtabase for Regulatory Grade micrObial Sequences (FDA-ARGOS): Supporting development and validation of Infectious Disease Dx tests.</title>
        <authorList>
            <person name="Sproer C."/>
            <person name="Gronow S."/>
            <person name="Severitt S."/>
            <person name="Schroder I."/>
            <person name="Tallon L."/>
            <person name="Sadzewicz L."/>
            <person name="Zhao X."/>
            <person name="Boylan J."/>
            <person name="Ott S."/>
            <person name="Bowen H."/>
            <person name="Vavikolanu K."/>
            <person name="Mehta A."/>
            <person name="Aluvathingal J."/>
            <person name="Nadendla S."/>
            <person name="Lowell S."/>
            <person name="Myers T."/>
            <person name="Yan Y."/>
            <person name="Sichtig H."/>
        </authorList>
    </citation>
    <scope>NUCLEOTIDE SEQUENCE [LARGE SCALE GENOMIC DNA]</scope>
    <source>
        <strain evidence="3 4">FDAARGOS_1053</strain>
    </source>
</reference>
<sequence>MRILITGASSGIGKSAAEKLRAQGHEIIGIGRREIDDPNYYSCDFTDLGAVRSLASELSGIDAMACNAGGILPAGGLTDDGFDPAWQTNVLANLLLQEALAPQGPVIWTSSIAQYGGPAIVPEEVHGDRTGTKDFDVYAQCKRGCALIARESARRGLRAASFHPGVISSNFGLATDNQVRDLYALPLAKKVLATPDLGGSRLAELLSGEVTLDGSFYVTRVRGHFVRGHARDTNIARTIYEQSLEFCG</sequence>
<keyword evidence="1" id="KW-0560">Oxidoreductase</keyword>
<protein>
    <submittedName>
        <fullName evidence="3">SDR family NAD(P)-dependent oxidoreductase</fullName>
    </submittedName>
</protein>
<dbReference type="SUPFAM" id="SSF51735">
    <property type="entry name" value="NAD(P)-binding Rossmann-fold domains"/>
    <property type="match status" value="1"/>
</dbReference>
<dbReference type="Gene3D" id="3.40.50.720">
    <property type="entry name" value="NAD(P)-binding Rossmann-like Domain"/>
    <property type="match status" value="1"/>
</dbReference>
<dbReference type="InterPro" id="IPR036291">
    <property type="entry name" value="NAD(P)-bd_dom_sf"/>
</dbReference>
<evidence type="ECO:0000256" key="1">
    <source>
        <dbReference type="ARBA" id="ARBA00023002"/>
    </source>
</evidence>
<dbReference type="PRINTS" id="PR00081">
    <property type="entry name" value="GDHRDH"/>
</dbReference>
<evidence type="ECO:0000259" key="2">
    <source>
        <dbReference type="Pfam" id="PF01370"/>
    </source>
</evidence>
<dbReference type="OrthoDB" id="3237043at2"/>
<dbReference type="PANTHER" id="PTHR43157:SF31">
    <property type="entry name" value="PHOSPHATIDYLINOSITOL-GLYCAN BIOSYNTHESIS CLASS F PROTEIN"/>
    <property type="match status" value="1"/>
</dbReference>
<dbReference type="InterPro" id="IPR001509">
    <property type="entry name" value="Epimerase_deHydtase"/>
</dbReference>
<dbReference type="Pfam" id="PF01370">
    <property type="entry name" value="Epimerase"/>
    <property type="match status" value="1"/>
</dbReference>
<dbReference type="GeneID" id="92758970"/>
<name>A0A7T4EFZ7_9CORY</name>
<dbReference type="RefSeq" id="WP_084035984.1">
    <property type="nucleotide sequence ID" value="NZ_CP066007.1"/>
</dbReference>
<evidence type="ECO:0000313" key="3">
    <source>
        <dbReference type="EMBL" id="QQB46690.1"/>
    </source>
</evidence>
<dbReference type="GO" id="GO:0016491">
    <property type="term" value="F:oxidoreductase activity"/>
    <property type="evidence" value="ECO:0007669"/>
    <property type="project" value="UniProtKB-KW"/>
</dbReference>
<dbReference type="Proteomes" id="UP000596145">
    <property type="component" value="Chromosome"/>
</dbReference>
<dbReference type="EMBL" id="CP066007">
    <property type="protein sequence ID" value="QQB46690.1"/>
    <property type="molecule type" value="Genomic_DNA"/>
</dbReference>
<accession>A0A7T4EFZ7</accession>
<evidence type="ECO:0000313" key="4">
    <source>
        <dbReference type="Proteomes" id="UP000596145"/>
    </source>
</evidence>
<proteinExistence type="predicted"/>
<dbReference type="PANTHER" id="PTHR43157">
    <property type="entry name" value="PHOSPHATIDYLINOSITOL-GLYCAN BIOSYNTHESIS CLASS F PROTEIN-RELATED"/>
    <property type="match status" value="1"/>
</dbReference>
<feature type="domain" description="NAD-dependent epimerase/dehydratase" evidence="2">
    <location>
        <begin position="3"/>
        <end position="169"/>
    </location>
</feature>
<gene>
    <name evidence="3" type="ORF">I6I10_01730</name>
</gene>
<dbReference type="AlphaFoldDB" id="A0A7T4EFZ7"/>